<evidence type="ECO:0000313" key="2">
    <source>
        <dbReference type="Proteomes" id="UP001148737"/>
    </source>
</evidence>
<sequence length="618" mass="68719">MRRSARRFPREFEILDVTAEIIRDYDTTSPMWALYSTKHETRDRVVATQSDSSYAHNTPVIAPNFHRDSSSNTMQSPSLSLGRTISTSMDMSTPQAHVYHASHGQSASPASAQHSDGAVASLLYLSQGGRPYASQAESATGIPIPRVTIEGPVHHHHSVHYLDEGALPPHTPEGIAVDDGVFLPGSAYHELHSTLRSRLIQEVMSTAPSRQDTPAADIADNESDAPDLSKSFQPSDSMSPGQNQSHILSKEVECQLWRNWFDEIAPWLDKFDNKRHFQHIIPTMAPANEHLRYSILALSARQIELMYNKPTDQSLALYQEAIHSLLPHLPSRSTAVIASCVILCVLEMLSCSPKAWQRHLDGCASLMEAVGIDGCSGGVEQALFWCFARMDVCGGLISSVKTLIPVSRWVTKNSLDEGVKLFQNQPDFSSWANYSVYLIAQVIDLLMPRSSQNGEPSPTLADDKDKGRARWLKLWEYICGWHDGRPEPLHPIMTIPSSEPSPFPTIIFSNPAAISGNQLYHTASILMLQNQPLGIKLHTKPRSILWHARRVCAISISNNHHGAWTNSVQPLWIAGRCMSNPMEHKAILTLLEKIERESGWGTSWRADDLKAFWGDLGE</sequence>
<dbReference type="Proteomes" id="UP001148737">
    <property type="component" value="Unassembled WGS sequence"/>
</dbReference>
<gene>
    <name evidence="1" type="ORF">NLG97_g8314</name>
</gene>
<evidence type="ECO:0000313" key="1">
    <source>
        <dbReference type="EMBL" id="KAJ3479471.1"/>
    </source>
</evidence>
<keyword evidence="2" id="KW-1185">Reference proteome</keyword>
<dbReference type="EMBL" id="JANAKD010001438">
    <property type="protein sequence ID" value="KAJ3479471.1"/>
    <property type="molecule type" value="Genomic_DNA"/>
</dbReference>
<proteinExistence type="predicted"/>
<reference evidence="1" key="1">
    <citation type="submission" date="2022-07" db="EMBL/GenBank/DDBJ databases">
        <title>Genome Sequence of Lecanicillium saksenae.</title>
        <authorList>
            <person name="Buettner E."/>
        </authorList>
    </citation>
    <scope>NUCLEOTIDE SEQUENCE</scope>
    <source>
        <strain evidence="1">VT-O1</strain>
    </source>
</reference>
<protein>
    <submittedName>
        <fullName evidence="1">Uncharacterized protein</fullName>
    </submittedName>
</protein>
<comment type="caution">
    <text evidence="1">The sequence shown here is derived from an EMBL/GenBank/DDBJ whole genome shotgun (WGS) entry which is preliminary data.</text>
</comment>
<name>A0ACC1QL81_9HYPO</name>
<organism evidence="1 2">
    <name type="scientific">Lecanicillium saksenae</name>
    <dbReference type="NCBI Taxonomy" id="468837"/>
    <lineage>
        <taxon>Eukaryota</taxon>
        <taxon>Fungi</taxon>
        <taxon>Dikarya</taxon>
        <taxon>Ascomycota</taxon>
        <taxon>Pezizomycotina</taxon>
        <taxon>Sordariomycetes</taxon>
        <taxon>Hypocreomycetidae</taxon>
        <taxon>Hypocreales</taxon>
        <taxon>Cordycipitaceae</taxon>
        <taxon>Lecanicillium</taxon>
    </lineage>
</organism>
<accession>A0ACC1QL81</accession>